<dbReference type="InParanoid" id="A0A507B119"/>
<dbReference type="RefSeq" id="XP_030992532.1">
    <property type="nucleotide sequence ID" value="XM_031143039.1"/>
</dbReference>
<evidence type="ECO:0000313" key="2">
    <source>
        <dbReference type="Proteomes" id="UP000319257"/>
    </source>
</evidence>
<keyword evidence="2" id="KW-1185">Reference proteome</keyword>
<comment type="caution">
    <text evidence="1">The sequence shown here is derived from an EMBL/GenBank/DDBJ whole genome shotgun (WGS) entry which is preliminary data.</text>
</comment>
<name>A0A507B119_9PEZI</name>
<reference evidence="1 2" key="1">
    <citation type="submission" date="2019-06" db="EMBL/GenBank/DDBJ databases">
        <title>Draft genome sequence of the filamentous fungus Phialemoniopsis curvata isolated from diesel fuel.</title>
        <authorList>
            <person name="Varaljay V.A."/>
            <person name="Lyon W.J."/>
            <person name="Crouch A.L."/>
            <person name="Drake C.E."/>
            <person name="Hollomon J.M."/>
            <person name="Nadeau L.J."/>
            <person name="Nunn H.S."/>
            <person name="Stevenson B.S."/>
            <person name="Bojanowski C.L."/>
            <person name="Crookes-Goodson W.J."/>
        </authorList>
    </citation>
    <scope>NUCLEOTIDE SEQUENCE [LARGE SCALE GENOMIC DNA]</scope>
    <source>
        <strain evidence="1 2">D216</strain>
    </source>
</reference>
<dbReference type="Proteomes" id="UP000319257">
    <property type="component" value="Unassembled WGS sequence"/>
</dbReference>
<evidence type="ECO:0000313" key="1">
    <source>
        <dbReference type="EMBL" id="TPX10821.1"/>
    </source>
</evidence>
<gene>
    <name evidence="1" type="ORF">E0L32_008210</name>
</gene>
<proteinExistence type="predicted"/>
<dbReference type="AlphaFoldDB" id="A0A507B119"/>
<protein>
    <submittedName>
        <fullName evidence="1">Uncharacterized protein</fullName>
    </submittedName>
</protein>
<sequence>MLGKRSGPGGGHGDDIIVKFLDGREATVEARPSPGGGGEGTIVLPRAPWARLPPNTLVRPGRWLLQAGMSVLFEEGTLVTEDGVSLSEQNVPHVDIPRRHHRRGGPTLAESEITFPENFTVPEGGFLIGPAGTTLSDGSILPSGSDFPGGVVLPNGILLADGTELPKNIHLAEGQSLPGGNKVPERTEEEKKEDEVVAAEAAVKVKKVDEEGCNCFHLRWLCMERVAHSHE</sequence>
<dbReference type="GeneID" id="41975657"/>
<accession>A0A507B119</accession>
<organism evidence="1 2">
    <name type="scientific">Thyridium curvatum</name>
    <dbReference type="NCBI Taxonomy" id="1093900"/>
    <lineage>
        <taxon>Eukaryota</taxon>
        <taxon>Fungi</taxon>
        <taxon>Dikarya</taxon>
        <taxon>Ascomycota</taxon>
        <taxon>Pezizomycotina</taxon>
        <taxon>Sordariomycetes</taxon>
        <taxon>Sordariomycetidae</taxon>
        <taxon>Thyridiales</taxon>
        <taxon>Thyridiaceae</taxon>
        <taxon>Thyridium</taxon>
    </lineage>
</organism>
<dbReference type="EMBL" id="SKBQ01000053">
    <property type="protein sequence ID" value="TPX10821.1"/>
    <property type="molecule type" value="Genomic_DNA"/>
</dbReference>